<dbReference type="Pfam" id="PF12697">
    <property type="entry name" value="Abhydrolase_6"/>
    <property type="match status" value="1"/>
</dbReference>
<feature type="domain" description="AB hydrolase-1" evidence="1">
    <location>
        <begin position="35"/>
        <end position="243"/>
    </location>
</feature>
<name>A0A7W5ED45_9BURK</name>
<sequence length="259" mass="27568">MHDASLISLFHVPGRKREVLATLPLPASPMQARDVVLVPGAFVDGGSWEQVYQRLTAKGYRVSVAQIPATSLQADIAATRAMIDMHDGPVILVGHSYGGVVISEAGNHPRVARLVYIAALVPDCGESAQKLLAFPPAGAAIPPIMAPVNGFLRLQQELFASAFAGDLTADRAAFLASAQRPWGVAAFTGEVSIPAWRSKPSWYLVAARDRMIPPEEQRAMAARAAAVIAETAASHAVHEARPDCVVAHIDKAARGTRWC</sequence>
<accession>A0A7W5ED45</accession>
<evidence type="ECO:0000313" key="2">
    <source>
        <dbReference type="EMBL" id="MBB3222607.1"/>
    </source>
</evidence>
<reference evidence="2 3" key="1">
    <citation type="submission" date="2020-08" db="EMBL/GenBank/DDBJ databases">
        <title>Genomic Encyclopedia of Type Strains, Phase III (KMG-III): the genomes of soil and plant-associated and newly described type strains.</title>
        <authorList>
            <person name="Whitman W."/>
        </authorList>
    </citation>
    <scope>NUCLEOTIDE SEQUENCE [LARGE SCALE GENOMIC DNA]</scope>
    <source>
        <strain evidence="2 3">CECT 7753</strain>
    </source>
</reference>
<evidence type="ECO:0000259" key="1">
    <source>
        <dbReference type="Pfam" id="PF12697"/>
    </source>
</evidence>
<dbReference type="InterPro" id="IPR000073">
    <property type="entry name" value="AB_hydrolase_1"/>
</dbReference>
<dbReference type="Proteomes" id="UP000584325">
    <property type="component" value="Unassembled WGS sequence"/>
</dbReference>
<dbReference type="SUPFAM" id="SSF53474">
    <property type="entry name" value="alpha/beta-Hydrolases"/>
    <property type="match status" value="1"/>
</dbReference>
<gene>
    <name evidence="2" type="ORF">FHS02_003430</name>
</gene>
<dbReference type="EMBL" id="JACHXS010000006">
    <property type="protein sequence ID" value="MBB3222607.1"/>
    <property type="molecule type" value="Genomic_DNA"/>
</dbReference>
<evidence type="ECO:0000313" key="3">
    <source>
        <dbReference type="Proteomes" id="UP000584325"/>
    </source>
</evidence>
<dbReference type="RefSeq" id="WP_217496934.1">
    <property type="nucleotide sequence ID" value="NZ_CP040017.1"/>
</dbReference>
<organism evidence="2 3">
    <name type="scientific">Pseudoduganella umbonata</name>
    <dbReference type="NCBI Taxonomy" id="864828"/>
    <lineage>
        <taxon>Bacteria</taxon>
        <taxon>Pseudomonadati</taxon>
        <taxon>Pseudomonadota</taxon>
        <taxon>Betaproteobacteria</taxon>
        <taxon>Burkholderiales</taxon>
        <taxon>Oxalobacteraceae</taxon>
        <taxon>Telluria group</taxon>
        <taxon>Pseudoduganella</taxon>
    </lineage>
</organism>
<proteinExistence type="predicted"/>
<protein>
    <submittedName>
        <fullName evidence="2">Pimeloyl-ACP methyl ester carboxylesterase</fullName>
    </submittedName>
</protein>
<dbReference type="PANTHER" id="PTHR37017">
    <property type="entry name" value="AB HYDROLASE-1 DOMAIN-CONTAINING PROTEIN-RELATED"/>
    <property type="match status" value="1"/>
</dbReference>
<dbReference type="AlphaFoldDB" id="A0A7W5ED45"/>
<dbReference type="InterPro" id="IPR052897">
    <property type="entry name" value="Sec-Metab_Biosynth_Hydrolase"/>
</dbReference>
<comment type="caution">
    <text evidence="2">The sequence shown here is derived from an EMBL/GenBank/DDBJ whole genome shotgun (WGS) entry which is preliminary data.</text>
</comment>
<dbReference type="InterPro" id="IPR029058">
    <property type="entry name" value="AB_hydrolase_fold"/>
</dbReference>
<dbReference type="Gene3D" id="3.40.50.1820">
    <property type="entry name" value="alpha/beta hydrolase"/>
    <property type="match status" value="1"/>
</dbReference>
<dbReference type="PANTHER" id="PTHR37017:SF11">
    <property type="entry name" value="ESTERASE_LIPASE_THIOESTERASE DOMAIN-CONTAINING PROTEIN"/>
    <property type="match status" value="1"/>
</dbReference>